<evidence type="ECO:0000256" key="1">
    <source>
        <dbReference type="SAM" id="Phobius"/>
    </source>
</evidence>
<keyword evidence="1" id="KW-0472">Membrane</keyword>
<dbReference type="HOGENOM" id="CLU_3100763_0_0_5"/>
<evidence type="ECO:0000313" key="3">
    <source>
        <dbReference type="Proteomes" id="UP000002257"/>
    </source>
</evidence>
<proteinExistence type="predicted"/>
<dbReference type="KEGG" id="msl:Msil_0290"/>
<organism evidence="2 3">
    <name type="scientific">Methylocella silvestris (strain DSM 15510 / CIP 108128 / LMG 27833 / NCIMB 13906 / BL2)</name>
    <dbReference type="NCBI Taxonomy" id="395965"/>
    <lineage>
        <taxon>Bacteria</taxon>
        <taxon>Pseudomonadati</taxon>
        <taxon>Pseudomonadota</taxon>
        <taxon>Alphaproteobacteria</taxon>
        <taxon>Hyphomicrobiales</taxon>
        <taxon>Beijerinckiaceae</taxon>
        <taxon>Methylocella</taxon>
    </lineage>
</organism>
<keyword evidence="1" id="KW-0812">Transmembrane</keyword>
<name>B8EP31_METSB</name>
<dbReference type="EMBL" id="CP001280">
    <property type="protein sequence ID" value="ACK49269.1"/>
    <property type="molecule type" value="Genomic_DNA"/>
</dbReference>
<evidence type="ECO:0000313" key="2">
    <source>
        <dbReference type="EMBL" id="ACK49269.1"/>
    </source>
</evidence>
<gene>
    <name evidence="2" type="ordered locus">Msil_0290</name>
</gene>
<feature type="transmembrane region" description="Helical" evidence="1">
    <location>
        <begin position="31"/>
        <end position="50"/>
    </location>
</feature>
<dbReference type="AlphaFoldDB" id="B8EP31"/>
<keyword evidence="1" id="KW-1133">Transmembrane helix</keyword>
<dbReference type="Proteomes" id="UP000002257">
    <property type="component" value="Chromosome"/>
</dbReference>
<keyword evidence="3" id="KW-1185">Reference proteome</keyword>
<sequence length="51" mass="5391">MDQNPLKNPVAPVVGAKADRRNELPVATVRYVLIGGLALAALSGVMMFVVQ</sequence>
<reference evidence="2 3" key="1">
    <citation type="journal article" date="2010" name="J. Bacteriol.">
        <title>Complete genome sequence of the aerobic facultative methanotroph Methylocella silvestris BL2.</title>
        <authorList>
            <person name="Chen Y."/>
            <person name="Crombie A."/>
            <person name="Rahman M.T."/>
            <person name="Dedysh S.N."/>
            <person name="Liesack W."/>
            <person name="Stott M.B."/>
            <person name="Alam M."/>
            <person name="Theisen A.R."/>
            <person name="Murrell J.C."/>
            <person name="Dunfield P.F."/>
        </authorList>
    </citation>
    <scope>NUCLEOTIDE SEQUENCE [LARGE SCALE GENOMIC DNA]</scope>
    <source>
        <strain evidence="3">DSM 15510 / CIP 108128 / LMG 27833 / NCIMB 13906 / BL2</strain>
    </source>
</reference>
<accession>B8EP31</accession>
<protein>
    <submittedName>
        <fullName evidence="2">Uncharacterized protein</fullName>
    </submittedName>
</protein>